<dbReference type="InterPro" id="IPR027268">
    <property type="entry name" value="Peptidase_M4/M1_CTD_sf"/>
</dbReference>
<dbReference type="SMART" id="SM00228">
    <property type="entry name" value="PDZ"/>
    <property type="match status" value="1"/>
</dbReference>
<name>A0A5M8Q8K6_9BACT</name>
<accession>A0A5M8Q8K6</accession>
<feature type="domain" description="PDZ" evidence="1">
    <location>
        <begin position="452"/>
        <end position="511"/>
    </location>
</feature>
<dbReference type="Gene3D" id="1.10.390.10">
    <property type="entry name" value="Neutral Protease Domain 2"/>
    <property type="match status" value="1"/>
</dbReference>
<dbReference type="PIRSF" id="PIRSF016493">
    <property type="entry name" value="Glycyl_aminpptds"/>
    <property type="match status" value="1"/>
</dbReference>
<dbReference type="InterPro" id="IPR001478">
    <property type="entry name" value="PDZ"/>
</dbReference>
<proteinExistence type="predicted"/>
<dbReference type="InterPro" id="IPR036034">
    <property type="entry name" value="PDZ_sf"/>
</dbReference>
<evidence type="ECO:0000313" key="2">
    <source>
        <dbReference type="EMBL" id="KAA6431196.1"/>
    </source>
</evidence>
<evidence type="ECO:0000313" key="5">
    <source>
        <dbReference type="Proteomes" id="UP001570846"/>
    </source>
</evidence>
<dbReference type="Pfam" id="PF05299">
    <property type="entry name" value="Peptidase_M61"/>
    <property type="match status" value="1"/>
</dbReference>
<evidence type="ECO:0000259" key="1">
    <source>
        <dbReference type="PROSITE" id="PS50106"/>
    </source>
</evidence>
<dbReference type="PROSITE" id="PS50106">
    <property type="entry name" value="PDZ"/>
    <property type="match status" value="1"/>
</dbReference>
<sequence length="586" mass="66883">MPHYRLSCQNPLSGFLQVQTFLENLTQPELFLQLPAWRPGRYELQNFAQKLQGFSVVAPDGSPLPVRKETKDRWRVDIQGNPRIEVRYNFYARQMDAGGSWVAPDFLYVNPVNCLLTASGLEQEPCTLALDIPDHWQIACGLPTTAAQTLQAENFDHLADSPFITSATLQHQAYEEQGHLFHVWFQGACQPDWEQILPHFRAFTRAQLALFETFPVKDYHFLNIILPYQHYHGVEHLNSTVITLGPAEQLMSPTLYKELLGVSCHELFHTWNIKQIRPQEMLPYDFTRENYFRTGYVAEGVTTYYGDYLLARSGVFTADQYFQELNTVLKRHTVDQGEQHLSVADSSFDTWLDGYKPGVPDRKVSIYHKGCLAALVLDLEIRRTTQNARSLDDVMRRMWQEFGQPGLGYTEADYQRLAEEEAGQSLEPYFREMIFGTASFEPWLQAALDYVGCTLHKEPAALAYESVYGFRLNPALPTIPVVGYVVPDSPAAAVLSVDDELVAVNGRKLENGNLQHLTKGQQKLEVTLFRQKTLQTVTLSPGPQLFLPQYSVRKNPSATAEQQENFRQWLHQEFREPVKVQAATVV</sequence>
<protein>
    <submittedName>
        <fullName evidence="2">M61 family metallopeptidase</fullName>
    </submittedName>
</protein>
<dbReference type="InterPro" id="IPR024191">
    <property type="entry name" value="Peptidase_M61"/>
</dbReference>
<reference evidence="2 4" key="1">
    <citation type="submission" date="2019-07" db="EMBL/GenBank/DDBJ databases">
        <authorList>
            <person name="Qu J.-H."/>
        </authorList>
    </citation>
    <scope>NUCLEOTIDE SEQUENCE [LARGE SCALE GENOMIC DNA]</scope>
    <source>
        <strain evidence="2 4">MDT1-10-3</strain>
    </source>
</reference>
<comment type="caution">
    <text evidence="2">The sequence shown here is derived from an EMBL/GenBank/DDBJ whole genome shotgun (WGS) entry which is preliminary data.</text>
</comment>
<organism evidence="2 4">
    <name type="scientific">Rufibacter glacialis</name>
    <dbReference type="NCBI Taxonomy" id="1259555"/>
    <lineage>
        <taxon>Bacteria</taxon>
        <taxon>Pseudomonadati</taxon>
        <taxon>Bacteroidota</taxon>
        <taxon>Cytophagia</taxon>
        <taxon>Cytophagales</taxon>
        <taxon>Hymenobacteraceae</taxon>
        <taxon>Rufibacter</taxon>
    </lineage>
</organism>
<dbReference type="OrthoDB" id="9778516at2"/>
<dbReference type="EMBL" id="VKKZ01000024">
    <property type="protein sequence ID" value="KAA6431196.1"/>
    <property type="molecule type" value="Genomic_DNA"/>
</dbReference>
<dbReference type="Proteomes" id="UP000323866">
    <property type="component" value="Unassembled WGS sequence"/>
</dbReference>
<dbReference type="AlphaFoldDB" id="A0A5M8Q8K6"/>
<dbReference type="EMBL" id="JBGOGF010000007">
    <property type="protein sequence ID" value="MFA1772240.1"/>
    <property type="molecule type" value="Genomic_DNA"/>
</dbReference>
<evidence type="ECO:0000313" key="4">
    <source>
        <dbReference type="Proteomes" id="UP000323866"/>
    </source>
</evidence>
<dbReference type="InterPro" id="IPR040756">
    <property type="entry name" value="Peptidase_M61_N"/>
</dbReference>
<dbReference type="RefSeq" id="WP_149100223.1">
    <property type="nucleotide sequence ID" value="NZ_BMMG01000007.1"/>
</dbReference>
<dbReference type="Proteomes" id="UP001570846">
    <property type="component" value="Unassembled WGS sequence"/>
</dbReference>
<reference evidence="3 5" key="3">
    <citation type="submission" date="2024-08" db="EMBL/GenBank/DDBJ databases">
        <authorList>
            <person name="Wei W."/>
        </authorList>
    </citation>
    <scope>NUCLEOTIDE SEQUENCE [LARGE SCALE GENOMIC DNA]</scope>
    <source>
        <strain evidence="3 5">XU2</strain>
    </source>
</reference>
<reference evidence="2 4" key="2">
    <citation type="submission" date="2019-09" db="EMBL/GenBank/DDBJ databases">
        <title>A bacterium isolated from glacier soil.</title>
        <authorList>
            <person name="Liu Q."/>
        </authorList>
    </citation>
    <scope>NUCLEOTIDE SEQUENCE [LARGE SCALE GENOMIC DNA]</scope>
    <source>
        <strain evidence="2 4">MDT1-10-3</strain>
    </source>
</reference>
<gene>
    <name evidence="3" type="ORF">ACD591_13145</name>
    <name evidence="2" type="ORF">FOE74_19085</name>
</gene>
<evidence type="ECO:0000313" key="3">
    <source>
        <dbReference type="EMBL" id="MFA1772240.1"/>
    </source>
</evidence>
<dbReference type="Gene3D" id="2.60.40.3650">
    <property type="match status" value="1"/>
</dbReference>
<keyword evidence="5" id="KW-1185">Reference proteome</keyword>
<dbReference type="Pfam" id="PF17899">
    <property type="entry name" value="Peptidase_M61_N"/>
    <property type="match status" value="1"/>
</dbReference>
<dbReference type="Gene3D" id="2.30.42.10">
    <property type="match status" value="1"/>
</dbReference>
<dbReference type="InterPro" id="IPR007963">
    <property type="entry name" value="Peptidase_M61_catalytic"/>
</dbReference>
<dbReference type="SUPFAM" id="SSF50156">
    <property type="entry name" value="PDZ domain-like"/>
    <property type="match status" value="1"/>
</dbReference>